<dbReference type="SUPFAM" id="SSF54001">
    <property type="entry name" value="Cysteine proteinases"/>
    <property type="match status" value="1"/>
</dbReference>
<sequence length="183" mass="21494">MDTARVVIMLRDSNLGHTREGELYRYVHIFHPNFGVEFERMFNGEGSSSLGSFEEYFLPSVLEYNVKYCNMLMIPLLRNNHWWCIVLNLRDSRVDVLDSIHSFFDDNNLEPFVRKLRDLLHSMLTACGSKVSVNEFEIKHHKMLQQALRDLGSSDIFVSKFMKLWDGRMTSSISKEMINVIRH</sequence>
<keyword evidence="2" id="KW-0645">Protease</keyword>
<protein>
    <recommendedName>
        <fullName evidence="4">Ubiquitin-like protease family profile domain-containing protein</fullName>
    </recommendedName>
</protein>
<dbReference type="GO" id="GO:0008234">
    <property type="term" value="F:cysteine-type peptidase activity"/>
    <property type="evidence" value="ECO:0007669"/>
    <property type="project" value="InterPro"/>
</dbReference>
<evidence type="ECO:0000256" key="1">
    <source>
        <dbReference type="ARBA" id="ARBA00005234"/>
    </source>
</evidence>
<comment type="similarity">
    <text evidence="1">Belongs to the peptidase C48 family.</text>
</comment>
<dbReference type="PANTHER" id="PTHR36479">
    <property type="entry name" value="ULP_PROTEASE DOMAIN-CONTAINING PROTEIN"/>
    <property type="match status" value="1"/>
</dbReference>
<accession>A0A5B6ZQC1</accession>
<gene>
    <name evidence="5" type="ORF">Din_015625</name>
</gene>
<proteinExistence type="inferred from homology"/>
<dbReference type="GO" id="GO:0006508">
    <property type="term" value="P:proteolysis"/>
    <property type="evidence" value="ECO:0007669"/>
    <property type="project" value="UniProtKB-KW"/>
</dbReference>
<dbReference type="PANTHER" id="PTHR36479:SF10">
    <property type="entry name" value="UBIQUITIN-LIKE PROTEASE FAMILY PROFILE DOMAIN-CONTAINING PROTEIN"/>
    <property type="match status" value="1"/>
</dbReference>
<keyword evidence="3" id="KW-0378">Hydrolase</keyword>
<evidence type="ECO:0000259" key="4">
    <source>
        <dbReference type="Pfam" id="PF02902"/>
    </source>
</evidence>
<dbReference type="InterPro" id="IPR003653">
    <property type="entry name" value="Peptidase_C48_C"/>
</dbReference>
<organism evidence="5">
    <name type="scientific">Davidia involucrata</name>
    <name type="common">Dove tree</name>
    <dbReference type="NCBI Taxonomy" id="16924"/>
    <lineage>
        <taxon>Eukaryota</taxon>
        <taxon>Viridiplantae</taxon>
        <taxon>Streptophyta</taxon>
        <taxon>Embryophyta</taxon>
        <taxon>Tracheophyta</taxon>
        <taxon>Spermatophyta</taxon>
        <taxon>Magnoliopsida</taxon>
        <taxon>eudicotyledons</taxon>
        <taxon>Gunneridae</taxon>
        <taxon>Pentapetalae</taxon>
        <taxon>asterids</taxon>
        <taxon>Cornales</taxon>
        <taxon>Nyssaceae</taxon>
        <taxon>Davidia</taxon>
    </lineage>
</organism>
<dbReference type="Gene3D" id="3.40.395.10">
    <property type="entry name" value="Adenoviral Proteinase, Chain A"/>
    <property type="match status" value="1"/>
</dbReference>
<dbReference type="InterPro" id="IPR038765">
    <property type="entry name" value="Papain-like_cys_pep_sf"/>
</dbReference>
<dbReference type="AlphaFoldDB" id="A0A5B6ZQC1"/>
<dbReference type="EMBL" id="GHES01015625">
    <property type="protein sequence ID" value="MPA46184.1"/>
    <property type="molecule type" value="Transcribed_RNA"/>
</dbReference>
<evidence type="ECO:0000256" key="2">
    <source>
        <dbReference type="ARBA" id="ARBA00022670"/>
    </source>
</evidence>
<feature type="domain" description="Ubiquitin-like protease family profile" evidence="4">
    <location>
        <begin position="65"/>
        <end position="164"/>
    </location>
</feature>
<evidence type="ECO:0000256" key="3">
    <source>
        <dbReference type="ARBA" id="ARBA00022801"/>
    </source>
</evidence>
<reference evidence="5" key="1">
    <citation type="submission" date="2019-08" db="EMBL/GenBank/DDBJ databases">
        <title>Reference gene set and small RNA set construction with multiple tissues from Davidia involucrata Baill.</title>
        <authorList>
            <person name="Yang H."/>
            <person name="Zhou C."/>
            <person name="Li G."/>
            <person name="Wang J."/>
            <person name="Gao P."/>
            <person name="Wang M."/>
            <person name="Wang R."/>
            <person name="Zhao Y."/>
        </authorList>
    </citation>
    <scope>NUCLEOTIDE SEQUENCE</scope>
    <source>
        <tissue evidence="5">Mixed with DoveR01_LX</tissue>
    </source>
</reference>
<evidence type="ECO:0000313" key="5">
    <source>
        <dbReference type="EMBL" id="MPA46184.1"/>
    </source>
</evidence>
<name>A0A5B6ZQC1_DAVIN</name>
<dbReference type="Pfam" id="PF02902">
    <property type="entry name" value="Peptidase_C48"/>
    <property type="match status" value="1"/>
</dbReference>